<protein>
    <recommendedName>
        <fullName evidence="5">Protein sleepless</fullName>
    </recommendedName>
</protein>
<evidence type="ECO:0000313" key="3">
    <source>
        <dbReference type="EMBL" id="KAF6025403.1"/>
    </source>
</evidence>
<dbReference type="InterPro" id="IPR050975">
    <property type="entry name" value="Sleep_regulator"/>
</dbReference>
<feature type="chain" id="PRO_5029559105" description="Protein sleepless" evidence="2">
    <location>
        <begin position="23"/>
        <end position="140"/>
    </location>
</feature>
<gene>
    <name evidence="3" type="ORF">EB796_016294</name>
</gene>
<organism evidence="3 4">
    <name type="scientific">Bugula neritina</name>
    <name type="common">Brown bryozoan</name>
    <name type="synonym">Sertularia neritina</name>
    <dbReference type="NCBI Taxonomy" id="10212"/>
    <lineage>
        <taxon>Eukaryota</taxon>
        <taxon>Metazoa</taxon>
        <taxon>Spiralia</taxon>
        <taxon>Lophotrochozoa</taxon>
        <taxon>Bryozoa</taxon>
        <taxon>Gymnolaemata</taxon>
        <taxon>Cheilostomatida</taxon>
        <taxon>Flustrina</taxon>
        <taxon>Buguloidea</taxon>
        <taxon>Bugulidae</taxon>
        <taxon>Bugula</taxon>
    </lineage>
</organism>
<dbReference type="Proteomes" id="UP000593567">
    <property type="component" value="Unassembled WGS sequence"/>
</dbReference>
<evidence type="ECO:0000256" key="2">
    <source>
        <dbReference type="SAM" id="SignalP"/>
    </source>
</evidence>
<name>A0A7J7JHW0_BUGNE</name>
<sequence length="140" mass="15749">MEWHVTNIFLVLLLHCIMSTEATINCYVCDTTDMNNEIPEVCDDTFLLNRGATIEKGCAACVKEKIFSSGFMIIKRSCERSLRWQSSVWSCNRNQDTEYVFGLSGTRCTCLTDLCNGAPSLKGSMLPMLTFLILCIRALL</sequence>
<dbReference type="PANTHER" id="PTHR33562:SF28">
    <property type="entry name" value="PROTEIN QUIVER"/>
    <property type="match status" value="1"/>
</dbReference>
<comment type="caution">
    <text evidence="3">The sequence shown here is derived from an EMBL/GenBank/DDBJ whole genome shotgun (WGS) entry which is preliminary data.</text>
</comment>
<accession>A0A7J7JHW0</accession>
<feature type="signal peptide" evidence="2">
    <location>
        <begin position="1"/>
        <end position="22"/>
    </location>
</feature>
<evidence type="ECO:0008006" key="5">
    <source>
        <dbReference type="Google" id="ProtNLM"/>
    </source>
</evidence>
<dbReference type="AlphaFoldDB" id="A0A7J7JHW0"/>
<dbReference type="EMBL" id="VXIV02002463">
    <property type="protein sequence ID" value="KAF6025403.1"/>
    <property type="molecule type" value="Genomic_DNA"/>
</dbReference>
<proteinExistence type="predicted"/>
<dbReference type="PANTHER" id="PTHR33562">
    <property type="entry name" value="ATILLA, ISOFORM B-RELATED-RELATED"/>
    <property type="match status" value="1"/>
</dbReference>
<evidence type="ECO:0000313" key="4">
    <source>
        <dbReference type="Proteomes" id="UP000593567"/>
    </source>
</evidence>
<keyword evidence="4" id="KW-1185">Reference proteome</keyword>
<evidence type="ECO:0000256" key="1">
    <source>
        <dbReference type="ARBA" id="ARBA00022729"/>
    </source>
</evidence>
<keyword evidence="1 2" id="KW-0732">Signal</keyword>
<reference evidence="3" key="1">
    <citation type="submission" date="2020-06" db="EMBL/GenBank/DDBJ databases">
        <title>Draft genome of Bugula neritina, a colonial animal packing powerful symbionts and potential medicines.</title>
        <authorList>
            <person name="Rayko M."/>
        </authorList>
    </citation>
    <scope>NUCLEOTIDE SEQUENCE [LARGE SCALE GENOMIC DNA]</scope>
    <source>
        <strain evidence="3">Kwan_BN1</strain>
    </source>
</reference>